<dbReference type="InterPro" id="IPR040223">
    <property type="entry name" value="PAR_bZIP"/>
</dbReference>
<evidence type="ECO:0000256" key="3">
    <source>
        <dbReference type="ARBA" id="ARBA00023015"/>
    </source>
</evidence>
<evidence type="ECO:0000259" key="9">
    <source>
        <dbReference type="PROSITE" id="PS50217"/>
    </source>
</evidence>
<name>A0AAW1B6J2_CROAD</name>
<dbReference type="Gene3D" id="1.20.5.170">
    <property type="match status" value="1"/>
</dbReference>
<feature type="compositionally biased region" description="Polar residues" evidence="8">
    <location>
        <begin position="179"/>
        <end position="195"/>
    </location>
</feature>
<dbReference type="EMBL" id="JAOTOJ010000008">
    <property type="protein sequence ID" value="KAK9397539.1"/>
    <property type="molecule type" value="Genomic_DNA"/>
</dbReference>
<protein>
    <submittedName>
        <fullName evidence="10">D site-binding protein</fullName>
    </submittedName>
</protein>
<dbReference type="InterPro" id="IPR004827">
    <property type="entry name" value="bZIP"/>
</dbReference>
<comment type="similarity">
    <text evidence="2">Belongs to the bZIP family. PAR subfamily.</text>
</comment>
<keyword evidence="3" id="KW-0805">Transcription regulation</keyword>
<evidence type="ECO:0000256" key="1">
    <source>
        <dbReference type="ARBA" id="ARBA00004123"/>
    </source>
</evidence>
<evidence type="ECO:0000256" key="4">
    <source>
        <dbReference type="ARBA" id="ARBA00023125"/>
    </source>
</evidence>
<accession>A0AAW1B6J2</accession>
<dbReference type="AlphaFoldDB" id="A0AAW1B6J2"/>
<organism evidence="10 11">
    <name type="scientific">Crotalus adamanteus</name>
    <name type="common">Eastern diamondback rattlesnake</name>
    <dbReference type="NCBI Taxonomy" id="8729"/>
    <lineage>
        <taxon>Eukaryota</taxon>
        <taxon>Metazoa</taxon>
        <taxon>Chordata</taxon>
        <taxon>Craniata</taxon>
        <taxon>Vertebrata</taxon>
        <taxon>Euteleostomi</taxon>
        <taxon>Lepidosauria</taxon>
        <taxon>Squamata</taxon>
        <taxon>Bifurcata</taxon>
        <taxon>Unidentata</taxon>
        <taxon>Episquamata</taxon>
        <taxon>Toxicofera</taxon>
        <taxon>Serpentes</taxon>
        <taxon>Colubroidea</taxon>
        <taxon>Viperidae</taxon>
        <taxon>Crotalinae</taxon>
        <taxon>Crotalus</taxon>
    </lineage>
</organism>
<keyword evidence="4" id="KW-0238">DNA-binding</keyword>
<dbReference type="GO" id="GO:0005634">
    <property type="term" value="C:nucleus"/>
    <property type="evidence" value="ECO:0007669"/>
    <property type="project" value="UniProtKB-SubCell"/>
</dbReference>
<keyword evidence="11" id="KW-1185">Reference proteome</keyword>
<evidence type="ECO:0000256" key="2">
    <source>
        <dbReference type="ARBA" id="ARBA00009208"/>
    </source>
</evidence>
<evidence type="ECO:0000256" key="6">
    <source>
        <dbReference type="ARBA" id="ARBA00023242"/>
    </source>
</evidence>
<dbReference type="Proteomes" id="UP001474421">
    <property type="component" value="Unassembled WGS sequence"/>
</dbReference>
<evidence type="ECO:0000256" key="5">
    <source>
        <dbReference type="ARBA" id="ARBA00023163"/>
    </source>
</evidence>
<evidence type="ECO:0000256" key="7">
    <source>
        <dbReference type="SAM" id="Coils"/>
    </source>
</evidence>
<reference evidence="10 11" key="1">
    <citation type="journal article" date="2024" name="Proc. Natl. Acad. Sci. U.S.A.">
        <title>The genetic regulatory architecture and epigenomic basis for age-related changes in rattlesnake venom.</title>
        <authorList>
            <person name="Hogan M.P."/>
            <person name="Holding M.L."/>
            <person name="Nystrom G.S."/>
            <person name="Colston T.J."/>
            <person name="Bartlett D.A."/>
            <person name="Mason A.J."/>
            <person name="Ellsworth S.A."/>
            <person name="Rautsaw R.M."/>
            <person name="Lawrence K.C."/>
            <person name="Strickland J.L."/>
            <person name="He B."/>
            <person name="Fraser P."/>
            <person name="Margres M.J."/>
            <person name="Gilbert D.M."/>
            <person name="Gibbs H.L."/>
            <person name="Parkinson C.L."/>
            <person name="Rokyta D.R."/>
        </authorList>
    </citation>
    <scope>NUCLEOTIDE SEQUENCE [LARGE SCALE GENOMIC DNA]</scope>
    <source>
        <strain evidence="10">DRR0105</strain>
    </source>
</reference>
<dbReference type="GO" id="GO:0000981">
    <property type="term" value="F:DNA-binding transcription factor activity, RNA polymerase II-specific"/>
    <property type="evidence" value="ECO:0007669"/>
    <property type="project" value="TreeGrafter"/>
</dbReference>
<comment type="caution">
    <text evidence="10">The sequence shown here is derived from an EMBL/GenBank/DDBJ whole genome shotgun (WGS) entry which is preliminary data.</text>
</comment>
<dbReference type="InterPro" id="IPR046347">
    <property type="entry name" value="bZIP_sf"/>
</dbReference>
<keyword evidence="5" id="KW-0804">Transcription</keyword>
<gene>
    <name evidence="10" type="ORF">NXF25_020900</name>
</gene>
<dbReference type="PANTHER" id="PTHR11988:SF7">
    <property type="entry name" value="D SITE-BINDING PROTEIN"/>
    <property type="match status" value="1"/>
</dbReference>
<feature type="domain" description="BZIP" evidence="9">
    <location>
        <begin position="308"/>
        <end position="371"/>
    </location>
</feature>
<dbReference type="PANTHER" id="PTHR11988">
    <property type="entry name" value="THYROTROPH EMBRYONIC FACTOR RELATED"/>
    <property type="match status" value="1"/>
</dbReference>
<dbReference type="Pfam" id="PF07716">
    <property type="entry name" value="bZIP_2"/>
    <property type="match status" value="1"/>
</dbReference>
<keyword evidence="7" id="KW-0175">Coiled coil</keyword>
<evidence type="ECO:0000313" key="10">
    <source>
        <dbReference type="EMBL" id="KAK9397539.1"/>
    </source>
</evidence>
<dbReference type="SUPFAM" id="SSF57959">
    <property type="entry name" value="Leucine zipper domain"/>
    <property type="match status" value="1"/>
</dbReference>
<dbReference type="SMART" id="SM00338">
    <property type="entry name" value="BRLZ"/>
    <property type="match status" value="1"/>
</dbReference>
<keyword evidence="6" id="KW-0539">Nucleus</keyword>
<dbReference type="CDD" id="cd14695">
    <property type="entry name" value="bZIP_HLF"/>
    <property type="match status" value="1"/>
</dbReference>
<feature type="region of interest" description="Disordered" evidence="8">
    <location>
        <begin position="176"/>
        <end position="198"/>
    </location>
</feature>
<proteinExistence type="inferred from homology"/>
<dbReference type="PROSITE" id="PS50217">
    <property type="entry name" value="BZIP"/>
    <property type="match status" value="1"/>
</dbReference>
<sequence length="378" mass="41776">MHWFPSGGSLHRTPEQIGIRFRFLLLSITGTWQRSSRDSLLEIVEGKGKTHRRRWASPGISCSPPPAAASFIMAQGSPAPGLMSPPPLAVGGPSSTMVSLKSLLQGPVKSPERRGAKELGSCVIKDKERKMEDDLSVSRPGHCAYLGSLLWERTLPYNEIEYVDLDEFLLENGLPPSPAHQSYSPGSQPTASPSSGVVVDLSRPASCASSSSICSSSGEGLVGSDYDQNCSKTGPITPVSRSTPSPVDPETVEVLMNFDPDPADLALSSIPGHETFDPRKHRFSEEELKPQPIMKKARKIQVPDEQKDEKYWNRRYKNNEAAKRSRDARRLKENQITVRAAFLEKENAVLRQEVANIRQELTRYRSILSKYESQHGTL</sequence>
<feature type="coiled-coil region" evidence="7">
    <location>
        <begin position="340"/>
        <end position="374"/>
    </location>
</feature>
<comment type="subcellular location">
    <subcellularLocation>
        <location evidence="1">Nucleus</location>
    </subcellularLocation>
</comment>
<evidence type="ECO:0000313" key="11">
    <source>
        <dbReference type="Proteomes" id="UP001474421"/>
    </source>
</evidence>
<dbReference type="FunFam" id="1.20.5.170:FF:000007">
    <property type="entry name" value="hepatic leukemia factor isoform X2"/>
    <property type="match status" value="1"/>
</dbReference>
<dbReference type="GO" id="GO:0000978">
    <property type="term" value="F:RNA polymerase II cis-regulatory region sequence-specific DNA binding"/>
    <property type="evidence" value="ECO:0007669"/>
    <property type="project" value="TreeGrafter"/>
</dbReference>
<evidence type="ECO:0000256" key="8">
    <source>
        <dbReference type="SAM" id="MobiDB-lite"/>
    </source>
</evidence>